<gene>
    <name evidence="1" type="ORF">C8D88_103127</name>
</gene>
<proteinExistence type="predicted"/>
<protein>
    <submittedName>
        <fullName evidence="1">Uncharacterized protein</fullName>
    </submittedName>
</protein>
<reference evidence="1 2" key="1">
    <citation type="submission" date="2018-05" db="EMBL/GenBank/DDBJ databases">
        <title>Genomic Encyclopedia of Type Strains, Phase IV (KMG-IV): sequencing the most valuable type-strain genomes for metagenomic binning, comparative biology and taxonomic classification.</title>
        <authorList>
            <person name="Goeker M."/>
        </authorList>
    </citation>
    <scope>NUCLEOTIDE SEQUENCE [LARGE SCALE GENOMIC DNA]</scope>
    <source>
        <strain evidence="1 2">DSM 45480</strain>
    </source>
</reference>
<dbReference type="AlphaFoldDB" id="A0A316I387"/>
<name>A0A316I387_9PSEU</name>
<sequence length="37" mass="4279">MVAPLLEGMLLTKTTEQTIEQYESWLVKTWTRLIAPS</sequence>
<evidence type="ECO:0000313" key="1">
    <source>
        <dbReference type="EMBL" id="PWK87931.1"/>
    </source>
</evidence>
<accession>A0A316I387</accession>
<comment type="caution">
    <text evidence="1">The sequence shown here is derived from an EMBL/GenBank/DDBJ whole genome shotgun (WGS) entry which is preliminary data.</text>
</comment>
<dbReference type="EMBL" id="QGHB01000003">
    <property type="protein sequence ID" value="PWK87931.1"/>
    <property type="molecule type" value="Genomic_DNA"/>
</dbReference>
<dbReference type="Proteomes" id="UP000246005">
    <property type="component" value="Unassembled WGS sequence"/>
</dbReference>
<evidence type="ECO:0000313" key="2">
    <source>
        <dbReference type="Proteomes" id="UP000246005"/>
    </source>
</evidence>
<organism evidence="1 2">
    <name type="scientific">Lentzea atacamensis</name>
    <dbReference type="NCBI Taxonomy" id="531938"/>
    <lineage>
        <taxon>Bacteria</taxon>
        <taxon>Bacillati</taxon>
        <taxon>Actinomycetota</taxon>
        <taxon>Actinomycetes</taxon>
        <taxon>Pseudonocardiales</taxon>
        <taxon>Pseudonocardiaceae</taxon>
        <taxon>Lentzea</taxon>
    </lineage>
</organism>